<organism evidence="1 2">
    <name type="scientific">Rhododendron griersonianum</name>
    <dbReference type="NCBI Taxonomy" id="479676"/>
    <lineage>
        <taxon>Eukaryota</taxon>
        <taxon>Viridiplantae</taxon>
        <taxon>Streptophyta</taxon>
        <taxon>Embryophyta</taxon>
        <taxon>Tracheophyta</taxon>
        <taxon>Spermatophyta</taxon>
        <taxon>Magnoliopsida</taxon>
        <taxon>eudicotyledons</taxon>
        <taxon>Gunneridae</taxon>
        <taxon>Pentapetalae</taxon>
        <taxon>asterids</taxon>
        <taxon>Ericales</taxon>
        <taxon>Ericaceae</taxon>
        <taxon>Ericoideae</taxon>
        <taxon>Rhodoreae</taxon>
        <taxon>Rhododendron</taxon>
    </lineage>
</organism>
<gene>
    <name evidence="1" type="ORF">RHGRI_021343</name>
</gene>
<name>A0AAV6JQ76_9ERIC</name>
<evidence type="ECO:0000313" key="2">
    <source>
        <dbReference type="Proteomes" id="UP000823749"/>
    </source>
</evidence>
<reference evidence="1" key="1">
    <citation type="submission" date="2020-08" db="EMBL/GenBank/DDBJ databases">
        <title>Plant Genome Project.</title>
        <authorList>
            <person name="Zhang R.-G."/>
        </authorList>
    </citation>
    <scope>NUCLEOTIDE SEQUENCE</scope>
    <source>
        <strain evidence="1">WSP0</strain>
        <tissue evidence="1">Leaf</tissue>
    </source>
</reference>
<comment type="caution">
    <text evidence="1">The sequence shown here is derived from an EMBL/GenBank/DDBJ whole genome shotgun (WGS) entry which is preliminary data.</text>
</comment>
<dbReference type="Proteomes" id="UP000823749">
    <property type="component" value="Chromosome 7"/>
</dbReference>
<keyword evidence="2" id="KW-1185">Reference proteome</keyword>
<dbReference type="AlphaFoldDB" id="A0AAV6JQ76"/>
<sequence length="90" mass="9382">MEEEEIADREKALKNCAKVEEGEISDDEDGASLSLDRLLSSCASSSSSASASASASAATHFHRRASAEASSASAAALEKPKVFSQLTCMR</sequence>
<accession>A0AAV6JQ76</accession>
<dbReference type="EMBL" id="JACTNZ010000007">
    <property type="protein sequence ID" value="KAG5541485.1"/>
    <property type="molecule type" value="Genomic_DNA"/>
</dbReference>
<proteinExistence type="predicted"/>
<evidence type="ECO:0000313" key="1">
    <source>
        <dbReference type="EMBL" id="KAG5541485.1"/>
    </source>
</evidence>
<protein>
    <submittedName>
        <fullName evidence="1">Uncharacterized protein</fullName>
    </submittedName>
</protein>